<dbReference type="AlphaFoldDB" id="A0ABD3WEP2"/>
<evidence type="ECO:0000256" key="2">
    <source>
        <dbReference type="PROSITE-ProRule" id="PRU00302"/>
    </source>
</evidence>
<dbReference type="SUPFAM" id="SSF57184">
    <property type="entry name" value="Growth factor receptor domain"/>
    <property type="match status" value="1"/>
</dbReference>
<gene>
    <name evidence="5" type="ORF">ACJMK2_039208</name>
</gene>
<dbReference type="Gene3D" id="2.120.10.30">
    <property type="entry name" value="TolB, C-terminal domain"/>
    <property type="match status" value="3"/>
</dbReference>
<feature type="non-terminal residue" evidence="5">
    <location>
        <position position="1"/>
    </location>
</feature>
<dbReference type="PANTHER" id="PTHR46513">
    <property type="entry name" value="VITELLOGENIN RECEPTOR-LIKE PROTEIN-RELATED-RELATED"/>
    <property type="match status" value="1"/>
</dbReference>
<dbReference type="SMART" id="SM00032">
    <property type="entry name" value="CCP"/>
    <property type="match status" value="4"/>
</dbReference>
<dbReference type="PROSITE" id="PS50923">
    <property type="entry name" value="SUSHI"/>
    <property type="match status" value="1"/>
</dbReference>
<accession>A0ABD3WEP2</accession>
<evidence type="ECO:0000313" key="6">
    <source>
        <dbReference type="Proteomes" id="UP001634394"/>
    </source>
</evidence>
<feature type="domain" description="Sushi" evidence="4">
    <location>
        <begin position="112"/>
        <end position="176"/>
    </location>
</feature>
<proteinExistence type="predicted"/>
<dbReference type="Gene3D" id="2.10.70.10">
    <property type="entry name" value="Complement Module, domain 1"/>
    <property type="match status" value="2"/>
</dbReference>
<keyword evidence="2" id="KW-0768">Sushi</keyword>
<dbReference type="EMBL" id="JBJQND010000007">
    <property type="protein sequence ID" value="KAL3871192.1"/>
    <property type="molecule type" value="Genomic_DNA"/>
</dbReference>
<reference evidence="5 6" key="1">
    <citation type="submission" date="2024-11" db="EMBL/GenBank/DDBJ databases">
        <title>Chromosome-level genome assembly of the freshwater bivalve Anodonta woodiana.</title>
        <authorList>
            <person name="Chen X."/>
        </authorList>
    </citation>
    <scope>NUCLEOTIDE SEQUENCE [LARGE SCALE GENOMIC DNA]</scope>
    <source>
        <strain evidence="5">MN2024</strain>
        <tissue evidence="5">Gills</tissue>
    </source>
</reference>
<evidence type="ECO:0000256" key="1">
    <source>
        <dbReference type="ARBA" id="ARBA00023157"/>
    </source>
</evidence>
<comment type="caution">
    <text evidence="5">The sequence shown here is derived from an EMBL/GenBank/DDBJ whole genome shotgun (WGS) entry which is preliminary data.</text>
</comment>
<dbReference type="InterPro" id="IPR035976">
    <property type="entry name" value="Sushi/SCR/CCP_sf"/>
</dbReference>
<dbReference type="SMART" id="SM00135">
    <property type="entry name" value="LY"/>
    <property type="match status" value="6"/>
</dbReference>
<keyword evidence="6" id="KW-1185">Reference proteome</keyword>
<dbReference type="InterPro" id="IPR000742">
    <property type="entry name" value="EGF"/>
</dbReference>
<dbReference type="PANTHER" id="PTHR46513:SF13">
    <property type="entry name" value="EGF-LIKE DOMAIN-CONTAINING PROTEIN"/>
    <property type="match status" value="1"/>
</dbReference>
<dbReference type="Pfam" id="PF00084">
    <property type="entry name" value="Sushi"/>
    <property type="match status" value="3"/>
</dbReference>
<evidence type="ECO:0000259" key="4">
    <source>
        <dbReference type="PROSITE" id="PS50923"/>
    </source>
</evidence>
<dbReference type="Pfam" id="PF14670">
    <property type="entry name" value="FXa_inhibition"/>
    <property type="match status" value="1"/>
</dbReference>
<dbReference type="InterPro" id="IPR000033">
    <property type="entry name" value="LDLR_classB_rpt"/>
</dbReference>
<evidence type="ECO:0000256" key="3">
    <source>
        <dbReference type="PROSITE-ProRule" id="PRU00461"/>
    </source>
</evidence>
<keyword evidence="1" id="KW-1015">Disulfide bond</keyword>
<dbReference type="Proteomes" id="UP001634394">
    <property type="component" value="Unassembled WGS sequence"/>
</dbReference>
<feature type="repeat" description="LDL-receptor class B" evidence="3">
    <location>
        <begin position="948"/>
        <end position="990"/>
    </location>
</feature>
<dbReference type="InterPro" id="IPR000436">
    <property type="entry name" value="Sushi_SCR_CCP_dom"/>
</dbReference>
<protein>
    <recommendedName>
        <fullName evidence="4">Sushi domain-containing protein</fullName>
    </recommendedName>
</protein>
<dbReference type="SUPFAM" id="SSF63825">
    <property type="entry name" value="YWTD domain"/>
    <property type="match status" value="3"/>
</dbReference>
<feature type="repeat" description="LDL-receptor class B" evidence="3">
    <location>
        <begin position="344"/>
        <end position="389"/>
    </location>
</feature>
<dbReference type="SMART" id="SM00181">
    <property type="entry name" value="EGF"/>
    <property type="match status" value="2"/>
</dbReference>
<dbReference type="CDD" id="cd00033">
    <property type="entry name" value="CCP"/>
    <property type="match status" value="1"/>
</dbReference>
<dbReference type="InterPro" id="IPR011042">
    <property type="entry name" value="6-blade_b-propeller_TolB-like"/>
</dbReference>
<name>A0ABD3WEP2_SINWO</name>
<organism evidence="5 6">
    <name type="scientific">Sinanodonta woodiana</name>
    <name type="common">Chinese pond mussel</name>
    <name type="synonym">Anodonta woodiana</name>
    <dbReference type="NCBI Taxonomy" id="1069815"/>
    <lineage>
        <taxon>Eukaryota</taxon>
        <taxon>Metazoa</taxon>
        <taxon>Spiralia</taxon>
        <taxon>Lophotrochozoa</taxon>
        <taxon>Mollusca</taxon>
        <taxon>Bivalvia</taxon>
        <taxon>Autobranchia</taxon>
        <taxon>Heteroconchia</taxon>
        <taxon>Palaeoheterodonta</taxon>
        <taxon>Unionida</taxon>
        <taxon>Unionoidea</taxon>
        <taxon>Unionidae</taxon>
        <taxon>Unioninae</taxon>
        <taxon>Sinanodonta</taxon>
    </lineage>
</organism>
<evidence type="ECO:0000313" key="5">
    <source>
        <dbReference type="EMBL" id="KAL3871192.1"/>
    </source>
</evidence>
<feature type="non-terminal residue" evidence="5">
    <location>
        <position position="999"/>
    </location>
</feature>
<comment type="caution">
    <text evidence="2">Lacks conserved residue(s) required for the propagation of feature annotation.</text>
</comment>
<dbReference type="PROSITE" id="PS51120">
    <property type="entry name" value="LDLRB"/>
    <property type="match status" value="3"/>
</dbReference>
<dbReference type="InterPro" id="IPR050778">
    <property type="entry name" value="Cueball_EGF_LRP_Nidogen"/>
</dbReference>
<feature type="repeat" description="LDL-receptor class B" evidence="3">
    <location>
        <begin position="390"/>
        <end position="433"/>
    </location>
</feature>
<sequence>ANAICLQNFTGGMFIDCQYSANETCSYTCISPFRRNTQIQNATCGADGGWNQNTQNLCTSTCAVNIPNAYLNSSCTSAIRETCTFRCNLGFKNASPNGSVTCNEIGEWVPQEPCTEILCPTTIKNGTVNAMECSRRVFSECPFTCNQGFDPNPMSTKLFCGMYGDWKETVTPSCLERQGICKNFIDNGRWAEGCQFRANESCAFECDAGFQKHPNITGNITCTVSGIWNVDPRLLCKSYDRGLITTLMPDTYYNGDYIQTVPIMTDGAPILDSTKKLSLTGDLWLLSVDGDYALRQAYVYEYFSGAIYRDSNFSIGLSGENTWTNIHRGISKGSVKLAVDWISHNIYWTDQHYRWIVVQSLLGNDTTMYRVLIHDNLENPIGLALDPMEGLLFWSDCGRVPKIEVSSLSGKNRKWLVSSNLINPVSLEADYGTRRIYWVDPGRYTLESITYEGKERQILIRNGDRFLELAVYKDYLYVIDLVDSNVHFVNKTNGEMLTQSWYGEETYIAVTVFHPEAQPTSVTAFCVNYGCEHICVTEKGDASCLCRDGYTLNQDLKTCAVNNEYFHRGLVFSNDSSICVVDIQVLTTFTHDPKCVLNTNGTRYMVMDTDDRQMIIANDTAIYWTMIDKLELHQLTKPTGTISGLTWDGYDRIVYWSERDTGIIWRLSRESDTAIVFLSGLIRPRDILILPHERLLYWISDRNGTTIEYSSLDGSNHHIMLYNDLFEETKYLSYDMFTRRIYFLASTVNGLNYVYSCNLKGSDLTYSYSTYENLTTVELYKGHMLLTSNDKSGTLLMSYYTGLAETTSSGVFPGVGNISSIKFFDESFRQNETGPCYNFNGGCEQICVSSGKSRICECIFGFKLAPNGKNCFTDPIKDDFMLIRDVTHNIIYQISLTDQTVRGINSRLTDYATDVVYSPVDDLVVWGSDDSEISMIHLNGTGHRTLYDYLYWLDDEERSIEYCILDGTGYQTLVKYPETQLNALALYQDYLYIATESHV</sequence>
<dbReference type="SUPFAM" id="SSF57535">
    <property type="entry name" value="Complement control module/SCR domain"/>
    <property type="match status" value="1"/>
</dbReference>
<dbReference type="InterPro" id="IPR009030">
    <property type="entry name" value="Growth_fac_rcpt_cys_sf"/>
</dbReference>